<name>A0A1Q8RMI5_9PEZI</name>
<protein>
    <submittedName>
        <fullName evidence="2">Uncharacterized protein</fullName>
    </submittedName>
</protein>
<dbReference type="AlphaFoldDB" id="A0A1Q8RMI5"/>
<reference evidence="2 3" key="1">
    <citation type="submission" date="2016-11" db="EMBL/GenBank/DDBJ databases">
        <title>Draft Genome Assembly of Colletotrichum chlorophyti a pathogen of herbaceous plants.</title>
        <authorList>
            <person name="Gan P."/>
            <person name="Narusaka M."/>
            <person name="Tsushima A."/>
            <person name="Narusaka Y."/>
            <person name="Takano Y."/>
            <person name="Shirasu K."/>
        </authorList>
    </citation>
    <scope>NUCLEOTIDE SEQUENCE [LARGE SCALE GENOMIC DNA]</scope>
    <source>
        <strain evidence="2 3">NTL11</strain>
    </source>
</reference>
<evidence type="ECO:0000313" key="3">
    <source>
        <dbReference type="Proteomes" id="UP000186583"/>
    </source>
</evidence>
<gene>
    <name evidence="2" type="ORF">CCHL11_05823</name>
</gene>
<comment type="caution">
    <text evidence="2">The sequence shown here is derived from an EMBL/GenBank/DDBJ whole genome shotgun (WGS) entry which is preliminary data.</text>
</comment>
<keyword evidence="3" id="KW-1185">Reference proteome</keyword>
<accession>A0A1Q8RMI5</accession>
<evidence type="ECO:0000256" key="1">
    <source>
        <dbReference type="SAM" id="MobiDB-lite"/>
    </source>
</evidence>
<dbReference type="STRING" id="708187.A0A1Q8RMI5"/>
<dbReference type="EMBL" id="MPGH01000162">
    <property type="protein sequence ID" value="OLN85539.1"/>
    <property type="molecule type" value="Genomic_DNA"/>
</dbReference>
<sequence length="320" mass="36272">MTRYPLMSAEAEQQKDAVTSLNGNLDVRSNIPNSQCLRYTDSGLAALGGLRRNAFHGDSGGVGDEVGWQPSLAKQQSSRVFAADVQPFPTETECSTLEIDQRRVTQLAPPKRLTCEERRLQLCAKFDAVKFDAMIYAQADNSSPPRDIFMSTAPTYVPLKPLASGEGEGRLYMRLDPRIHWPHNRSERWYEAKMEEIKRRGGRKANFGKAAERMRQQRLEEERQAGAKPTETETAAPKQASSVTLSNDPQPWSHNRPMDFGDVPEQELPAYVRKNEDWLRATAWMRENREKSLRLNEEAAALRAAGKPWHHVLARKNRSL</sequence>
<dbReference type="Proteomes" id="UP000186583">
    <property type="component" value="Unassembled WGS sequence"/>
</dbReference>
<feature type="region of interest" description="Disordered" evidence="1">
    <location>
        <begin position="200"/>
        <end position="260"/>
    </location>
</feature>
<feature type="compositionally biased region" description="Polar residues" evidence="1">
    <location>
        <begin position="239"/>
        <end position="253"/>
    </location>
</feature>
<dbReference type="OrthoDB" id="3550599at2759"/>
<organism evidence="2 3">
    <name type="scientific">Colletotrichum chlorophyti</name>
    <dbReference type="NCBI Taxonomy" id="708187"/>
    <lineage>
        <taxon>Eukaryota</taxon>
        <taxon>Fungi</taxon>
        <taxon>Dikarya</taxon>
        <taxon>Ascomycota</taxon>
        <taxon>Pezizomycotina</taxon>
        <taxon>Sordariomycetes</taxon>
        <taxon>Hypocreomycetidae</taxon>
        <taxon>Glomerellales</taxon>
        <taxon>Glomerellaceae</taxon>
        <taxon>Colletotrichum</taxon>
    </lineage>
</organism>
<proteinExistence type="predicted"/>
<evidence type="ECO:0000313" key="2">
    <source>
        <dbReference type="EMBL" id="OLN85539.1"/>
    </source>
</evidence>
<feature type="compositionally biased region" description="Basic and acidic residues" evidence="1">
    <location>
        <begin position="210"/>
        <end position="225"/>
    </location>
</feature>